<comment type="caution">
    <text evidence="2">The sequence shown here is derived from an EMBL/GenBank/DDBJ whole genome shotgun (WGS) entry which is preliminary data.</text>
</comment>
<dbReference type="EMBL" id="JAUSUR010000007">
    <property type="protein sequence ID" value="MDQ0362567.1"/>
    <property type="molecule type" value="Genomic_DNA"/>
</dbReference>
<keyword evidence="3" id="KW-1185">Reference proteome</keyword>
<dbReference type="RefSeq" id="WP_307410297.1">
    <property type="nucleotide sequence ID" value="NZ_JAUSUR010000007.1"/>
</dbReference>
<proteinExistence type="predicted"/>
<keyword evidence="1" id="KW-1133">Transmembrane helix</keyword>
<dbReference type="Proteomes" id="UP001230220">
    <property type="component" value="Unassembled WGS sequence"/>
</dbReference>
<organism evidence="2 3">
    <name type="scientific">Breznakia pachnodae</name>
    <dbReference type="NCBI Taxonomy" id="265178"/>
    <lineage>
        <taxon>Bacteria</taxon>
        <taxon>Bacillati</taxon>
        <taxon>Bacillota</taxon>
        <taxon>Erysipelotrichia</taxon>
        <taxon>Erysipelotrichales</taxon>
        <taxon>Erysipelotrichaceae</taxon>
        <taxon>Breznakia</taxon>
    </lineage>
</organism>
<keyword evidence="1 2" id="KW-0812">Transmembrane</keyword>
<accession>A0ABU0E6N5</accession>
<feature type="transmembrane region" description="Helical" evidence="1">
    <location>
        <begin position="39"/>
        <end position="59"/>
    </location>
</feature>
<keyword evidence="1" id="KW-0472">Membrane</keyword>
<evidence type="ECO:0000313" key="2">
    <source>
        <dbReference type="EMBL" id="MDQ0362567.1"/>
    </source>
</evidence>
<feature type="transmembrane region" description="Helical" evidence="1">
    <location>
        <begin position="7"/>
        <end position="27"/>
    </location>
</feature>
<protein>
    <submittedName>
        <fullName evidence="2">Energy-coupling factor transporter transmembrane protein EcfT</fullName>
    </submittedName>
</protein>
<evidence type="ECO:0000256" key="1">
    <source>
        <dbReference type="SAM" id="Phobius"/>
    </source>
</evidence>
<name>A0ABU0E6N5_9FIRM</name>
<reference evidence="2 3" key="1">
    <citation type="submission" date="2023-07" db="EMBL/GenBank/DDBJ databases">
        <title>Genomic Encyclopedia of Type Strains, Phase IV (KMG-IV): sequencing the most valuable type-strain genomes for metagenomic binning, comparative biology and taxonomic classification.</title>
        <authorList>
            <person name="Goeker M."/>
        </authorList>
    </citation>
    <scope>NUCLEOTIDE SEQUENCE [LARGE SCALE GENOMIC DNA]</scope>
    <source>
        <strain evidence="2 3">DSM 16784</strain>
    </source>
</reference>
<sequence>MNFIIHLLGLIILMIITASTMLALSTLGMVIEQLYHIEVFHWIVVCPFLVLFSLMLCIATKVYLQRFKNTNTYTVGYYDVAENEIEINEYKDLSTAEHAADTKRKNDGIASVVIIKHTKNRYTKLNCSKLIIIYENVNTIKEFKKTIIDKHSRRN</sequence>
<gene>
    <name evidence="2" type="ORF">J2S15_003321</name>
</gene>
<evidence type="ECO:0000313" key="3">
    <source>
        <dbReference type="Proteomes" id="UP001230220"/>
    </source>
</evidence>